<dbReference type="EMBL" id="FLUN01000001">
    <property type="protein sequence ID" value="SBW06683.1"/>
    <property type="molecule type" value="Genomic_DNA"/>
</dbReference>
<feature type="region of interest" description="Disordered" evidence="2">
    <location>
        <begin position="77"/>
        <end position="103"/>
    </location>
</feature>
<reference evidence="5" key="1">
    <citation type="submission" date="2016-04" db="EMBL/GenBank/DDBJ databases">
        <authorList>
            <person name="Evans L.H."/>
            <person name="Alamgir A."/>
            <person name="Owens N."/>
            <person name="Weber N.D."/>
            <person name="Virtaneva K."/>
            <person name="Barbian K."/>
            <person name="Babar A."/>
            <person name="Rosenke K."/>
        </authorList>
    </citation>
    <scope>NUCLEOTIDE SEQUENCE</scope>
    <source>
        <strain evidence="5">86</strain>
    </source>
</reference>
<feature type="transmembrane region" description="Helical" evidence="3">
    <location>
        <begin position="45"/>
        <end position="67"/>
    </location>
</feature>
<dbReference type="PANTHER" id="PTHR33392">
    <property type="entry name" value="POLYISOPRENYL-TEICHOIC ACID--PEPTIDOGLYCAN TEICHOIC ACID TRANSFERASE TAGU"/>
    <property type="match status" value="1"/>
</dbReference>
<accession>A0A212K4P1</accession>
<dbReference type="InterPro" id="IPR004474">
    <property type="entry name" value="LytR_CpsA_psr"/>
</dbReference>
<evidence type="ECO:0000259" key="4">
    <source>
        <dbReference type="Pfam" id="PF03816"/>
    </source>
</evidence>
<sequence length="517" mass="55456">MTPEQQKKKGGTRLVRTEKPARTPAGGKKKKEKAARTPKQQALRILFIVVIVLAALIVAVGGAYLLLVRPPDMSKPIDRPSVSDGGNVDSNQPGVEDGDDDRELSDRKEDFYTFLLVGRDTYGGGNTDTMMLASYDVANQHLNVMSLPRDTLVNVSWDIKKLNSVYNMYGGGDKGMTALKEEVGELVGFQPDFTVTVEWEAVGKLVDAIGGVYFDVPRRMYYNDLSQNFKIDLKKGPQTLNGSQAMQLLRYRHDSDDSGHILNSGYVDGDLGRIKVQQDFLKTTISQCLEKIGDASTITKLAKIFMENVTTDLNLGNLIWLGQSAILGSNGNGRLGMENVSFITMPWVSANGVRSRTYNNYPSYVAPDVDEIVQVVNESFNPYTTDLRQDELDIMYVNKDGTLATTGGVLADTKYNAWIKGYSGSSGSSSSASPSPSPSTEPTTPEVPDVSQSPDVSPSPSPSGSASPSPSTSPSASPSTSPSPSEDPSVSPSASPSPSPSQTDSGTDGPPAGIPMD</sequence>
<organism evidence="5">
    <name type="scientific">uncultured Eubacteriales bacterium</name>
    <dbReference type="NCBI Taxonomy" id="172733"/>
    <lineage>
        <taxon>Bacteria</taxon>
        <taxon>Bacillati</taxon>
        <taxon>Bacillota</taxon>
        <taxon>Clostridia</taxon>
        <taxon>Eubacteriales</taxon>
        <taxon>environmental samples</taxon>
    </lineage>
</organism>
<dbReference type="PANTHER" id="PTHR33392:SF6">
    <property type="entry name" value="POLYISOPRENYL-TEICHOIC ACID--PEPTIDOGLYCAN TEICHOIC ACID TRANSFERASE TAGU"/>
    <property type="match status" value="1"/>
</dbReference>
<protein>
    <submittedName>
        <fullName evidence="5">Cell envelope-like function transcriptional attenuator common domain protein</fullName>
    </submittedName>
</protein>
<dbReference type="Pfam" id="PF03816">
    <property type="entry name" value="LytR_cpsA_psr"/>
    <property type="match status" value="1"/>
</dbReference>
<feature type="compositionally biased region" description="Low complexity" evidence="2">
    <location>
        <begin position="423"/>
        <end position="507"/>
    </location>
</feature>
<evidence type="ECO:0000313" key="5">
    <source>
        <dbReference type="EMBL" id="SBW06683.1"/>
    </source>
</evidence>
<keyword evidence="3" id="KW-0812">Transmembrane</keyword>
<evidence type="ECO:0000256" key="1">
    <source>
        <dbReference type="ARBA" id="ARBA00006068"/>
    </source>
</evidence>
<dbReference type="NCBIfam" id="TIGR00350">
    <property type="entry name" value="lytR_cpsA_psr"/>
    <property type="match status" value="1"/>
</dbReference>
<evidence type="ECO:0000256" key="3">
    <source>
        <dbReference type="SAM" id="Phobius"/>
    </source>
</evidence>
<proteinExistence type="inferred from homology"/>
<keyword evidence="3" id="KW-1133">Transmembrane helix</keyword>
<feature type="domain" description="Cell envelope-related transcriptional attenuator" evidence="4">
    <location>
        <begin position="126"/>
        <end position="288"/>
    </location>
</feature>
<comment type="similarity">
    <text evidence="1">Belongs to the LytR/CpsA/Psr (LCP) family.</text>
</comment>
<dbReference type="Gene3D" id="3.40.630.190">
    <property type="entry name" value="LCP protein"/>
    <property type="match status" value="1"/>
</dbReference>
<feature type="region of interest" description="Disordered" evidence="2">
    <location>
        <begin position="1"/>
        <end position="35"/>
    </location>
</feature>
<dbReference type="AlphaFoldDB" id="A0A212K4P1"/>
<keyword evidence="3" id="KW-0472">Membrane</keyword>
<evidence type="ECO:0000256" key="2">
    <source>
        <dbReference type="SAM" id="MobiDB-lite"/>
    </source>
</evidence>
<name>A0A212K4P1_9FIRM</name>
<dbReference type="InterPro" id="IPR050922">
    <property type="entry name" value="LytR/CpsA/Psr_CW_biosynth"/>
</dbReference>
<feature type="region of interest" description="Disordered" evidence="2">
    <location>
        <begin position="423"/>
        <end position="517"/>
    </location>
</feature>
<gene>
    <name evidence="5" type="ORF">KL86CLO1_12194</name>
</gene>